<dbReference type="AlphaFoldDB" id="A0A066WM41"/>
<comment type="caution">
    <text evidence="2">The sequence shown here is derived from an EMBL/GenBank/DDBJ whole genome shotgun (WGS) entry which is preliminary data.</text>
</comment>
<dbReference type="InterPro" id="IPR019034">
    <property type="entry name" value="UPF0390"/>
</dbReference>
<feature type="compositionally biased region" description="Basic and acidic residues" evidence="1">
    <location>
        <begin position="93"/>
        <end position="104"/>
    </location>
</feature>
<dbReference type="InParanoid" id="A0A066WM41"/>
<dbReference type="OMA" id="DNIERQM"/>
<dbReference type="RefSeq" id="XP_013244921.1">
    <property type="nucleotide sequence ID" value="XM_013389467.1"/>
</dbReference>
<proteinExistence type="predicted"/>
<feature type="region of interest" description="Disordered" evidence="1">
    <location>
        <begin position="1"/>
        <end position="104"/>
    </location>
</feature>
<organism evidence="2 3">
    <name type="scientific">Tilletiaria anomala (strain ATCC 24038 / CBS 436.72 / UBC 951)</name>
    <dbReference type="NCBI Taxonomy" id="1037660"/>
    <lineage>
        <taxon>Eukaryota</taxon>
        <taxon>Fungi</taxon>
        <taxon>Dikarya</taxon>
        <taxon>Basidiomycota</taxon>
        <taxon>Ustilaginomycotina</taxon>
        <taxon>Exobasidiomycetes</taxon>
        <taxon>Georgefischeriales</taxon>
        <taxon>Tilletiariaceae</taxon>
        <taxon>Tilletiaria</taxon>
    </lineage>
</organism>
<protein>
    <submittedName>
        <fullName evidence="2">Uncharacterized protein</fullName>
    </submittedName>
</protein>
<dbReference type="Pfam" id="PF09495">
    <property type="entry name" value="DUF2462"/>
    <property type="match status" value="1"/>
</dbReference>
<reference evidence="2 3" key="1">
    <citation type="submission" date="2014-05" db="EMBL/GenBank/DDBJ databases">
        <title>Draft genome sequence of a rare smut relative, Tilletiaria anomala UBC 951.</title>
        <authorList>
            <consortium name="DOE Joint Genome Institute"/>
            <person name="Toome M."/>
            <person name="Kuo A."/>
            <person name="Henrissat B."/>
            <person name="Lipzen A."/>
            <person name="Tritt A."/>
            <person name="Yoshinaga Y."/>
            <person name="Zane M."/>
            <person name="Barry K."/>
            <person name="Grigoriev I.V."/>
            <person name="Spatafora J.W."/>
            <person name="Aimea M.C."/>
        </authorList>
    </citation>
    <scope>NUCLEOTIDE SEQUENCE [LARGE SCALE GENOMIC DNA]</scope>
    <source>
        <strain evidence="2 3">UBC 951</strain>
    </source>
</reference>
<evidence type="ECO:0000313" key="3">
    <source>
        <dbReference type="Proteomes" id="UP000027361"/>
    </source>
</evidence>
<dbReference type="Proteomes" id="UP000027361">
    <property type="component" value="Unassembled WGS sequence"/>
</dbReference>
<name>A0A066WM41_TILAU</name>
<dbReference type="OrthoDB" id="5239630at2759"/>
<dbReference type="GeneID" id="25262316"/>
<evidence type="ECO:0000313" key="2">
    <source>
        <dbReference type="EMBL" id="KDN52069.1"/>
    </source>
</evidence>
<feature type="compositionally biased region" description="Polar residues" evidence="1">
    <location>
        <begin position="15"/>
        <end position="31"/>
    </location>
</feature>
<evidence type="ECO:0000256" key="1">
    <source>
        <dbReference type="SAM" id="MobiDB-lite"/>
    </source>
</evidence>
<sequence>MAQGFKPAKKPAGLPSSSKVTGKARASSSAQGPKRGKRVIAAKKTAAVKDAQAKRKQTASLTSRVEQEMAGRAASGGPLTIMKKAADGAASEAAKKREKEAKKK</sequence>
<dbReference type="HOGENOM" id="CLU_157438_1_0_1"/>
<dbReference type="EMBL" id="JMSN01000014">
    <property type="protein sequence ID" value="KDN52069.1"/>
    <property type="molecule type" value="Genomic_DNA"/>
</dbReference>
<gene>
    <name evidence="2" type="ORF">K437DRAFT_221240</name>
</gene>
<keyword evidence="3" id="KW-1185">Reference proteome</keyword>
<accession>A0A066WM41</accession>